<name>A0A9W6X2T3_9STRA</name>
<evidence type="ECO:0000256" key="1">
    <source>
        <dbReference type="SAM" id="Phobius"/>
    </source>
</evidence>
<evidence type="ECO:0000313" key="2">
    <source>
        <dbReference type="EMBL" id="GMF27588.1"/>
    </source>
</evidence>
<feature type="transmembrane region" description="Helical" evidence="1">
    <location>
        <begin position="169"/>
        <end position="190"/>
    </location>
</feature>
<keyword evidence="1" id="KW-1133">Transmembrane helix</keyword>
<accession>A0A9W6X2T3</accession>
<dbReference type="AlphaFoldDB" id="A0A9W6X2T3"/>
<proteinExistence type="predicted"/>
<protein>
    <submittedName>
        <fullName evidence="2">Unnamed protein product</fullName>
    </submittedName>
</protein>
<keyword evidence="3" id="KW-1185">Reference proteome</keyword>
<feature type="transmembrane region" description="Helical" evidence="1">
    <location>
        <begin position="211"/>
        <end position="231"/>
    </location>
</feature>
<dbReference type="OrthoDB" id="126565at2759"/>
<dbReference type="Proteomes" id="UP001165121">
    <property type="component" value="Unassembled WGS sequence"/>
</dbReference>
<organism evidence="2 3">
    <name type="scientific">Phytophthora fragariaefolia</name>
    <dbReference type="NCBI Taxonomy" id="1490495"/>
    <lineage>
        <taxon>Eukaryota</taxon>
        <taxon>Sar</taxon>
        <taxon>Stramenopiles</taxon>
        <taxon>Oomycota</taxon>
        <taxon>Peronosporomycetes</taxon>
        <taxon>Peronosporales</taxon>
        <taxon>Peronosporaceae</taxon>
        <taxon>Phytophthora</taxon>
    </lineage>
</organism>
<feature type="transmembrane region" description="Helical" evidence="1">
    <location>
        <begin position="109"/>
        <end position="129"/>
    </location>
</feature>
<gene>
    <name evidence="2" type="ORF">Pfra01_000551700</name>
</gene>
<feature type="transmembrane region" description="Helical" evidence="1">
    <location>
        <begin position="141"/>
        <end position="163"/>
    </location>
</feature>
<feature type="transmembrane region" description="Helical" evidence="1">
    <location>
        <begin position="275"/>
        <end position="300"/>
    </location>
</feature>
<comment type="caution">
    <text evidence="2">The sequence shown here is derived from an EMBL/GenBank/DDBJ whole genome shotgun (WGS) entry which is preliminary data.</text>
</comment>
<evidence type="ECO:0000313" key="3">
    <source>
        <dbReference type="Proteomes" id="UP001165121"/>
    </source>
</evidence>
<reference evidence="2" key="1">
    <citation type="submission" date="2023-04" db="EMBL/GenBank/DDBJ databases">
        <title>Phytophthora fragariaefolia NBRC 109709.</title>
        <authorList>
            <person name="Ichikawa N."/>
            <person name="Sato H."/>
            <person name="Tonouchi N."/>
        </authorList>
    </citation>
    <scope>NUCLEOTIDE SEQUENCE</scope>
    <source>
        <strain evidence="2">NBRC 109709</strain>
    </source>
</reference>
<feature type="transmembrane region" description="Helical" evidence="1">
    <location>
        <begin position="71"/>
        <end position="89"/>
    </location>
</feature>
<keyword evidence="1" id="KW-0812">Transmembrane</keyword>
<sequence>MPSRIACVGSLAEGGSIPETTPSATKTRCLHALLKLEDGWNRIQVGRQGSYSVERLESLDHYCKTTSPTRVLLVCILTPVPALTFALLLECLPLRPPSEGWAANWMFWVRLSVMVLGLTFVGVSELILFLPNLNFTNNKRIIVTIGATIPYVGTCIIAAKFGGFPVPFVWQYGGMTLVIYIAAMTLLVFGRQPFAKNSSSRRDFRRFLYHLFAYCAMVGIFPLFETIYRIVPEQYRVIALVVLPIWKLGAKHFVIRVTYELEDFIPEMVAFTVDFFSALFVSVCISSGGSIHLSMLFIAADVAQVVIEFQEVRTNAKTVLKLLQCQLKPTFQHQRDLTEKVSISNNLVEMLLAVTRNPKAFHVVLMRDIRLWACLPHPLTEDRANKLKLLRTSGVYAGRRVLSRRRTSRFRPYRQWFAPRIVQEPSVVPIRCETSTHFSAIQNDLGDFSQTFVRQGLQLLFHCEYLLLVEYVECIVPVIFATYKSVLECLPNIIYYPGGAGHWSHSALINIFVFTSLEIASLMLLHRFLHRNFALSSLYQLAFVLEAQMYPIQATIFLEIVNLLQYKLEHLGESVCYSI</sequence>
<keyword evidence="1" id="KW-0472">Membrane</keyword>
<dbReference type="EMBL" id="BSXT01000440">
    <property type="protein sequence ID" value="GMF27588.1"/>
    <property type="molecule type" value="Genomic_DNA"/>
</dbReference>
<feature type="transmembrane region" description="Helical" evidence="1">
    <location>
        <begin position="465"/>
        <end position="483"/>
    </location>
</feature>
<feature type="transmembrane region" description="Helical" evidence="1">
    <location>
        <begin position="503"/>
        <end position="525"/>
    </location>
</feature>